<name>A0A511RHF4_9DEIN</name>
<dbReference type="InterPro" id="IPR046947">
    <property type="entry name" value="LytR-like"/>
</dbReference>
<sequence>MHEASEAAAALGLLHAGGFDAVFLDVNMPGLSGLQLAELLAELPRRPLVVFATAYAEHAARAFELEAADYLVKPYDEVRVGQTLERLRRRLAEAPAPDPAGPPRRLWVELENENLKPLELGAVAWFEAREKRVFAHAPGGPYRLRQTLKELEAWLPPEFVRVHKAAIVNLEHVAEVVPWFSGTYRIRLKDGATVRMSRRHAAGFWKAGGGR</sequence>
<evidence type="ECO:0000256" key="1">
    <source>
        <dbReference type="PROSITE-ProRule" id="PRU00169"/>
    </source>
</evidence>
<feature type="domain" description="HTH LytTR-type" evidence="3">
    <location>
        <begin position="106"/>
        <end position="210"/>
    </location>
</feature>
<dbReference type="GO" id="GO:0000156">
    <property type="term" value="F:phosphorelay response regulator activity"/>
    <property type="evidence" value="ECO:0007669"/>
    <property type="project" value="InterPro"/>
</dbReference>
<gene>
    <name evidence="4" type="primary">ypdB</name>
    <name evidence="4" type="ORF">ODE01S_05030</name>
</gene>
<evidence type="ECO:0000313" key="4">
    <source>
        <dbReference type="EMBL" id="GEM89069.1"/>
    </source>
</evidence>
<protein>
    <submittedName>
        <fullName evidence="4">DNA-binding response regulator</fullName>
    </submittedName>
</protein>
<dbReference type="InterPro" id="IPR001789">
    <property type="entry name" value="Sig_transdc_resp-reg_receiver"/>
</dbReference>
<evidence type="ECO:0000259" key="3">
    <source>
        <dbReference type="PROSITE" id="PS50930"/>
    </source>
</evidence>
<dbReference type="Gene3D" id="2.40.50.1020">
    <property type="entry name" value="LytTr DNA-binding domain"/>
    <property type="match status" value="1"/>
</dbReference>
<organism evidence="4 5">
    <name type="scientific">Oceanithermus desulfurans NBRC 100063</name>
    <dbReference type="NCBI Taxonomy" id="1227550"/>
    <lineage>
        <taxon>Bacteria</taxon>
        <taxon>Thermotogati</taxon>
        <taxon>Deinococcota</taxon>
        <taxon>Deinococci</taxon>
        <taxon>Thermales</taxon>
        <taxon>Thermaceae</taxon>
        <taxon>Oceanithermus</taxon>
    </lineage>
</organism>
<dbReference type="Gene3D" id="3.40.50.2300">
    <property type="match status" value="1"/>
</dbReference>
<dbReference type="GO" id="GO:0003677">
    <property type="term" value="F:DNA binding"/>
    <property type="evidence" value="ECO:0007669"/>
    <property type="project" value="UniProtKB-KW"/>
</dbReference>
<dbReference type="SUPFAM" id="SSF52172">
    <property type="entry name" value="CheY-like"/>
    <property type="match status" value="1"/>
</dbReference>
<dbReference type="AlphaFoldDB" id="A0A511RHF4"/>
<feature type="domain" description="Response regulatory" evidence="2">
    <location>
        <begin position="1"/>
        <end position="88"/>
    </location>
</feature>
<feature type="modified residue" description="4-aspartylphosphate" evidence="1">
    <location>
        <position position="25"/>
    </location>
</feature>
<dbReference type="InterPro" id="IPR007492">
    <property type="entry name" value="LytTR_DNA-bd_dom"/>
</dbReference>
<dbReference type="PROSITE" id="PS50110">
    <property type="entry name" value="RESPONSE_REGULATORY"/>
    <property type="match status" value="1"/>
</dbReference>
<comment type="caution">
    <text evidence="4">The sequence shown here is derived from an EMBL/GenBank/DDBJ whole genome shotgun (WGS) entry which is preliminary data.</text>
</comment>
<dbReference type="PROSITE" id="PS50930">
    <property type="entry name" value="HTH_LYTTR"/>
    <property type="match status" value="1"/>
</dbReference>
<keyword evidence="1" id="KW-0597">Phosphoprotein</keyword>
<dbReference type="PANTHER" id="PTHR37299:SF1">
    <property type="entry name" value="STAGE 0 SPORULATION PROTEIN A HOMOLOG"/>
    <property type="match status" value="1"/>
</dbReference>
<reference evidence="4 5" key="1">
    <citation type="submission" date="2019-07" db="EMBL/GenBank/DDBJ databases">
        <title>Whole genome shotgun sequence of Oceanithermus desulfurans NBRC 100063.</title>
        <authorList>
            <person name="Hosoyama A."/>
            <person name="Uohara A."/>
            <person name="Ohji S."/>
            <person name="Ichikawa N."/>
        </authorList>
    </citation>
    <scope>NUCLEOTIDE SEQUENCE [LARGE SCALE GENOMIC DNA]</scope>
    <source>
        <strain evidence="4 5">NBRC 100063</strain>
    </source>
</reference>
<proteinExistence type="predicted"/>
<dbReference type="InterPro" id="IPR011006">
    <property type="entry name" value="CheY-like_superfamily"/>
</dbReference>
<dbReference type="PANTHER" id="PTHR37299">
    <property type="entry name" value="TRANSCRIPTIONAL REGULATOR-RELATED"/>
    <property type="match status" value="1"/>
</dbReference>
<dbReference type="EMBL" id="BJXN01000003">
    <property type="protein sequence ID" value="GEM89069.1"/>
    <property type="molecule type" value="Genomic_DNA"/>
</dbReference>
<dbReference type="Pfam" id="PF00072">
    <property type="entry name" value="Response_reg"/>
    <property type="match status" value="1"/>
</dbReference>
<dbReference type="SMART" id="SM00850">
    <property type="entry name" value="LytTR"/>
    <property type="match status" value="1"/>
</dbReference>
<keyword evidence="4" id="KW-0238">DNA-binding</keyword>
<dbReference type="Pfam" id="PF04397">
    <property type="entry name" value="LytTR"/>
    <property type="match status" value="1"/>
</dbReference>
<accession>A0A511RHF4</accession>
<evidence type="ECO:0000259" key="2">
    <source>
        <dbReference type="PROSITE" id="PS50110"/>
    </source>
</evidence>
<evidence type="ECO:0000313" key="5">
    <source>
        <dbReference type="Proteomes" id="UP000321827"/>
    </source>
</evidence>
<dbReference type="Proteomes" id="UP000321827">
    <property type="component" value="Unassembled WGS sequence"/>
</dbReference>